<dbReference type="InterPro" id="IPR001387">
    <property type="entry name" value="Cro/C1-type_HTH"/>
</dbReference>
<gene>
    <name evidence="3" type="ORF">ACFQPB_23490</name>
</gene>
<dbReference type="Proteomes" id="UP001596501">
    <property type="component" value="Unassembled WGS sequence"/>
</dbReference>
<comment type="caution">
    <text evidence="3">The sequence shown here is derived from an EMBL/GenBank/DDBJ whole genome shotgun (WGS) entry which is preliminary data.</text>
</comment>
<dbReference type="Gene3D" id="1.10.260.40">
    <property type="entry name" value="lambda repressor-like DNA-binding domains"/>
    <property type="match status" value="1"/>
</dbReference>
<reference evidence="4" key="1">
    <citation type="journal article" date="2019" name="Int. J. Syst. Evol. Microbiol.">
        <title>The Global Catalogue of Microorganisms (GCM) 10K type strain sequencing project: providing services to taxonomists for standard genome sequencing and annotation.</title>
        <authorList>
            <consortium name="The Broad Institute Genomics Platform"/>
            <consortium name="The Broad Institute Genome Sequencing Center for Infectious Disease"/>
            <person name="Wu L."/>
            <person name="Ma J."/>
        </authorList>
    </citation>
    <scope>NUCLEOTIDE SEQUENCE [LARGE SCALE GENOMIC DNA]</scope>
    <source>
        <strain evidence="4">CGMCC 1.12371</strain>
    </source>
</reference>
<evidence type="ECO:0000259" key="2">
    <source>
        <dbReference type="PROSITE" id="PS50943"/>
    </source>
</evidence>
<dbReference type="EMBL" id="JBHTCA010000056">
    <property type="protein sequence ID" value="MFC7411820.1"/>
    <property type="molecule type" value="Genomic_DNA"/>
</dbReference>
<keyword evidence="4" id="KW-1185">Reference proteome</keyword>
<dbReference type="PROSITE" id="PS50943">
    <property type="entry name" value="HTH_CROC1"/>
    <property type="match status" value="1"/>
</dbReference>
<evidence type="ECO:0000256" key="1">
    <source>
        <dbReference type="SAM" id="MobiDB-lite"/>
    </source>
</evidence>
<name>A0ABW2QQZ3_9BURK</name>
<feature type="region of interest" description="Disordered" evidence="1">
    <location>
        <begin position="42"/>
        <end position="68"/>
    </location>
</feature>
<feature type="domain" description="HTH cro/C1-type" evidence="2">
    <location>
        <begin position="76"/>
        <end position="119"/>
    </location>
</feature>
<dbReference type="RefSeq" id="WP_382228743.1">
    <property type="nucleotide sequence ID" value="NZ_JBHTCA010000056.1"/>
</dbReference>
<sequence>MARKELKDELLSLRKSAAAHRSEIAAIKRDVKALMVALRATQRALPKPEAAPTKEPGTSSARGPKSSAKELDAAAFAALRQSFGITQAQMAKLVEASPLSVYKWESGKVTPRAAQLERIQAVMKMGKRAVANRLAA</sequence>
<dbReference type="CDD" id="cd00093">
    <property type="entry name" value="HTH_XRE"/>
    <property type="match status" value="1"/>
</dbReference>
<accession>A0ABW2QQZ3</accession>
<dbReference type="SUPFAM" id="SSF47413">
    <property type="entry name" value="lambda repressor-like DNA-binding domains"/>
    <property type="match status" value="1"/>
</dbReference>
<dbReference type="InterPro" id="IPR010982">
    <property type="entry name" value="Lambda_DNA-bd_dom_sf"/>
</dbReference>
<dbReference type="SMART" id="SM00530">
    <property type="entry name" value="HTH_XRE"/>
    <property type="match status" value="1"/>
</dbReference>
<organism evidence="3 4">
    <name type="scientific">Hydrogenophaga atypica</name>
    <dbReference type="NCBI Taxonomy" id="249409"/>
    <lineage>
        <taxon>Bacteria</taxon>
        <taxon>Pseudomonadati</taxon>
        <taxon>Pseudomonadota</taxon>
        <taxon>Betaproteobacteria</taxon>
        <taxon>Burkholderiales</taxon>
        <taxon>Comamonadaceae</taxon>
        <taxon>Hydrogenophaga</taxon>
    </lineage>
</organism>
<protein>
    <submittedName>
        <fullName evidence="3">Helix-turn-helix domain-containing protein</fullName>
    </submittedName>
</protein>
<evidence type="ECO:0000313" key="3">
    <source>
        <dbReference type="EMBL" id="MFC7411820.1"/>
    </source>
</evidence>
<evidence type="ECO:0000313" key="4">
    <source>
        <dbReference type="Proteomes" id="UP001596501"/>
    </source>
</evidence>
<dbReference type="Pfam" id="PF01381">
    <property type="entry name" value="HTH_3"/>
    <property type="match status" value="1"/>
</dbReference>
<proteinExistence type="predicted"/>